<dbReference type="Proteomes" id="UP001283361">
    <property type="component" value="Unassembled WGS sequence"/>
</dbReference>
<dbReference type="AlphaFoldDB" id="A0AAE1E5R7"/>
<gene>
    <name evidence="1" type="ORF">RRG08_033435</name>
</gene>
<organism evidence="1 2">
    <name type="scientific">Elysia crispata</name>
    <name type="common">lettuce slug</name>
    <dbReference type="NCBI Taxonomy" id="231223"/>
    <lineage>
        <taxon>Eukaryota</taxon>
        <taxon>Metazoa</taxon>
        <taxon>Spiralia</taxon>
        <taxon>Lophotrochozoa</taxon>
        <taxon>Mollusca</taxon>
        <taxon>Gastropoda</taxon>
        <taxon>Heterobranchia</taxon>
        <taxon>Euthyneura</taxon>
        <taxon>Panpulmonata</taxon>
        <taxon>Sacoglossa</taxon>
        <taxon>Placobranchoidea</taxon>
        <taxon>Plakobranchidae</taxon>
        <taxon>Elysia</taxon>
    </lineage>
</organism>
<comment type="caution">
    <text evidence="1">The sequence shown here is derived from an EMBL/GenBank/DDBJ whole genome shotgun (WGS) entry which is preliminary data.</text>
</comment>
<evidence type="ECO:0000313" key="1">
    <source>
        <dbReference type="EMBL" id="KAK3793858.1"/>
    </source>
</evidence>
<protein>
    <submittedName>
        <fullName evidence="1">Uncharacterized protein</fullName>
    </submittedName>
</protein>
<evidence type="ECO:0000313" key="2">
    <source>
        <dbReference type="Proteomes" id="UP001283361"/>
    </source>
</evidence>
<dbReference type="EMBL" id="JAWDGP010001166">
    <property type="protein sequence ID" value="KAK3793858.1"/>
    <property type="molecule type" value="Genomic_DNA"/>
</dbReference>
<proteinExistence type="predicted"/>
<reference evidence="1" key="1">
    <citation type="journal article" date="2023" name="G3 (Bethesda)">
        <title>A reference genome for the long-term kleptoplast-retaining sea slug Elysia crispata morphotype clarki.</title>
        <authorList>
            <person name="Eastman K.E."/>
            <person name="Pendleton A.L."/>
            <person name="Shaikh M.A."/>
            <person name="Suttiyut T."/>
            <person name="Ogas R."/>
            <person name="Tomko P."/>
            <person name="Gavelis G."/>
            <person name="Widhalm J.R."/>
            <person name="Wisecaver J.H."/>
        </authorList>
    </citation>
    <scope>NUCLEOTIDE SEQUENCE</scope>
    <source>
        <strain evidence="1">ECLA1</strain>
    </source>
</reference>
<sequence>MQSWTNRLPLLGASSLQENNGKVWSEASQLEARAAGAYSMALGTTVNLLCSRYDMLHVPELLSLIKTEHCLVGPGVIASCRTLHTATHSGPMVRTENTWFSGGWVVTLYLSEKKGEKTLSGLSVCGVVTEKSYVTCPAPEHPGREITLLRLTKDEWSNSHHGPQLTHTLRVVSAVGLLVAG</sequence>
<keyword evidence="2" id="KW-1185">Reference proteome</keyword>
<accession>A0AAE1E5R7</accession>
<name>A0AAE1E5R7_9GAST</name>